<reference evidence="1 2" key="1">
    <citation type="submission" date="2023-12" db="EMBL/GenBank/DDBJ databases">
        <title>Baltic Sea Cyanobacteria.</title>
        <authorList>
            <person name="Delbaje E."/>
            <person name="Fewer D.P."/>
            <person name="Shishido T.K."/>
        </authorList>
    </citation>
    <scope>NUCLEOTIDE SEQUENCE [LARGE SCALE GENOMIC DNA]</scope>
    <source>
        <strain evidence="1 2">UHCC 0060</strain>
    </source>
</reference>
<gene>
    <name evidence="1" type="ORF">VB695_13840</name>
</gene>
<accession>A0ABU5USA7</accession>
<name>A0ABU5USA7_NODSP</name>
<protein>
    <submittedName>
        <fullName evidence="1">Uncharacterized protein</fullName>
    </submittedName>
</protein>
<sequence length="56" mass="6291">MGWRSDDKKLLPGAKLDFSIKAPPGCFPRTRLWLHGGHGNTVKQFVALMEKIAQLE</sequence>
<organism evidence="1 2">
    <name type="scientific">Nodularia spumigena UHCC 0060</name>
    <dbReference type="NCBI Taxonomy" id="3110300"/>
    <lineage>
        <taxon>Bacteria</taxon>
        <taxon>Bacillati</taxon>
        <taxon>Cyanobacteriota</taxon>
        <taxon>Cyanophyceae</taxon>
        <taxon>Nostocales</taxon>
        <taxon>Nodulariaceae</taxon>
        <taxon>Nodularia</taxon>
    </lineage>
</organism>
<evidence type="ECO:0000313" key="1">
    <source>
        <dbReference type="EMBL" id="MEA5609134.1"/>
    </source>
</evidence>
<proteinExistence type="predicted"/>
<comment type="caution">
    <text evidence="1">The sequence shown here is derived from an EMBL/GenBank/DDBJ whole genome shotgun (WGS) entry which is preliminary data.</text>
</comment>
<dbReference type="EMBL" id="JAYGHK010000042">
    <property type="protein sequence ID" value="MEA5609134.1"/>
    <property type="molecule type" value="Genomic_DNA"/>
</dbReference>
<evidence type="ECO:0000313" key="2">
    <source>
        <dbReference type="Proteomes" id="UP001303285"/>
    </source>
</evidence>
<dbReference type="Proteomes" id="UP001303285">
    <property type="component" value="Unassembled WGS sequence"/>
</dbReference>
<keyword evidence="2" id="KW-1185">Reference proteome</keyword>